<evidence type="ECO:0000313" key="4">
    <source>
        <dbReference type="Proteomes" id="UP001143981"/>
    </source>
</evidence>
<dbReference type="EMBL" id="JANBOI010000011">
    <property type="protein sequence ID" value="KAJ1735804.1"/>
    <property type="molecule type" value="Genomic_DNA"/>
</dbReference>
<name>A0A9W7YBW2_9FUNG</name>
<dbReference type="AlphaFoldDB" id="A0A9W7YBW2"/>
<dbReference type="Pfam" id="PF17667">
    <property type="entry name" value="Pkinase_fungal"/>
    <property type="match status" value="1"/>
</dbReference>
<sequence length="559" mass="60917">MEATAPASKEASVEQHAFRIDVCGQQYSLPSDQPNPAVLDSQLRQLMLPSSPALCGMAVDVGPLVADAVEAHVESVMASARRRSVAGRRRSMRKRASLMTTAAMAERQRLAESLVELCDPAQTADSPLTTICDVFALLAAELRDALRDTAESSTAAVVRQIGRVFGAAAAETSKRRSSADAVVEFVAVPQRLDADSDSGADAPAAPDAHSDIGAADALVGLYTTRADAAQPFSTGLAEYLIAGMNRHARDRPNVRHAWALVLTPGAARWCLMESDAIHVTAETNLNTRDGRRALVETFVSLALCESWRLGADPSMRWRPDIGRWAVECPTDACDPLADCTGRQHRRRSARLAPLPLTLYVQPTPLFVADSFFGRFTRCFVAARTPTGECDLVLKDSWQLVPDKEHPDDEIAVLDRIRERMDAAQSTAVYPRLLCGGTVRVASTRDTSLLVLDDVDAYTRWTVPHGYRKPTRAPDSGDDDGGSQKQQQATEEPRLRRVHRRMASGPIGTPLQALTSEHEVVSVLADAMRSHAEILRHAQILHRDISLNNVMAGMWALDRL</sequence>
<dbReference type="InterPro" id="IPR040976">
    <property type="entry name" value="Pkinase_fungal"/>
</dbReference>
<keyword evidence="4" id="KW-1185">Reference proteome</keyword>
<protein>
    <recommendedName>
        <fullName evidence="2">Fungal-type protein kinase domain-containing protein</fullName>
    </recommendedName>
</protein>
<gene>
    <name evidence="3" type="ORF">LPJ61_000353</name>
</gene>
<evidence type="ECO:0000259" key="2">
    <source>
        <dbReference type="Pfam" id="PF17667"/>
    </source>
</evidence>
<accession>A0A9W7YBW2</accession>
<dbReference type="PANTHER" id="PTHR38248">
    <property type="entry name" value="FUNK1 6"/>
    <property type="match status" value="1"/>
</dbReference>
<evidence type="ECO:0000256" key="1">
    <source>
        <dbReference type="SAM" id="MobiDB-lite"/>
    </source>
</evidence>
<evidence type="ECO:0000313" key="3">
    <source>
        <dbReference type="EMBL" id="KAJ1735804.1"/>
    </source>
</evidence>
<dbReference type="Proteomes" id="UP001143981">
    <property type="component" value="Unassembled WGS sequence"/>
</dbReference>
<organism evidence="3 4">
    <name type="scientific">Coemansia biformis</name>
    <dbReference type="NCBI Taxonomy" id="1286918"/>
    <lineage>
        <taxon>Eukaryota</taxon>
        <taxon>Fungi</taxon>
        <taxon>Fungi incertae sedis</taxon>
        <taxon>Zoopagomycota</taxon>
        <taxon>Kickxellomycotina</taxon>
        <taxon>Kickxellomycetes</taxon>
        <taxon>Kickxellales</taxon>
        <taxon>Kickxellaceae</taxon>
        <taxon>Coemansia</taxon>
    </lineage>
</organism>
<dbReference type="PANTHER" id="PTHR38248:SF2">
    <property type="entry name" value="FUNK1 11"/>
    <property type="match status" value="1"/>
</dbReference>
<proteinExistence type="predicted"/>
<dbReference type="OrthoDB" id="2747778at2759"/>
<feature type="region of interest" description="Disordered" evidence="1">
    <location>
        <begin position="465"/>
        <end position="497"/>
    </location>
</feature>
<feature type="domain" description="Fungal-type protein kinase" evidence="2">
    <location>
        <begin position="284"/>
        <end position="550"/>
    </location>
</feature>
<reference evidence="3" key="1">
    <citation type="submission" date="2022-07" db="EMBL/GenBank/DDBJ databases">
        <title>Phylogenomic reconstructions and comparative analyses of Kickxellomycotina fungi.</title>
        <authorList>
            <person name="Reynolds N.K."/>
            <person name="Stajich J.E."/>
            <person name="Barry K."/>
            <person name="Grigoriev I.V."/>
            <person name="Crous P."/>
            <person name="Smith M.E."/>
        </authorList>
    </citation>
    <scope>NUCLEOTIDE SEQUENCE</scope>
    <source>
        <strain evidence="3">BCRC 34381</strain>
    </source>
</reference>
<comment type="caution">
    <text evidence="3">The sequence shown here is derived from an EMBL/GenBank/DDBJ whole genome shotgun (WGS) entry which is preliminary data.</text>
</comment>